<name>A0A4Z2FE84_9TELE</name>
<keyword evidence="1" id="KW-0812">Transmembrane</keyword>
<reference evidence="2 3" key="1">
    <citation type="submission" date="2019-03" db="EMBL/GenBank/DDBJ databases">
        <title>First draft genome of Liparis tanakae, snailfish: a comprehensive survey of snailfish specific genes.</title>
        <authorList>
            <person name="Kim W."/>
            <person name="Song I."/>
            <person name="Jeong J.-H."/>
            <person name="Kim D."/>
            <person name="Kim S."/>
            <person name="Ryu S."/>
            <person name="Song J.Y."/>
            <person name="Lee S.K."/>
        </authorList>
    </citation>
    <scope>NUCLEOTIDE SEQUENCE [LARGE SCALE GENOMIC DNA]</scope>
    <source>
        <tissue evidence="2">Muscle</tissue>
    </source>
</reference>
<gene>
    <name evidence="2" type="ORF">EYF80_051113</name>
</gene>
<comment type="caution">
    <text evidence="2">The sequence shown here is derived from an EMBL/GenBank/DDBJ whole genome shotgun (WGS) entry which is preliminary data.</text>
</comment>
<accession>A0A4Z2FE84</accession>
<dbReference type="Proteomes" id="UP000314294">
    <property type="component" value="Unassembled WGS sequence"/>
</dbReference>
<evidence type="ECO:0000256" key="1">
    <source>
        <dbReference type="SAM" id="Phobius"/>
    </source>
</evidence>
<sequence>MAAGQQLLCAITSSCGESSEACQAPEEGTELLLIVHVFLSSRLLLLLLLFLAFGELLHGGVGAGAPRVVRRPQATAAAAAAGRVGDVRVVGGEIALVAGAAAATALVVKMKMKMKMLLLLLLLLIGEQHRGVRDRRRSGAVSEVRRRIGAL</sequence>
<evidence type="ECO:0000313" key="2">
    <source>
        <dbReference type="EMBL" id="TNN38722.1"/>
    </source>
</evidence>
<proteinExistence type="predicted"/>
<feature type="transmembrane region" description="Helical" evidence="1">
    <location>
        <begin position="89"/>
        <end position="108"/>
    </location>
</feature>
<keyword evidence="1" id="KW-0472">Membrane</keyword>
<dbReference type="EMBL" id="SRLO01001346">
    <property type="protein sequence ID" value="TNN38722.1"/>
    <property type="molecule type" value="Genomic_DNA"/>
</dbReference>
<organism evidence="2 3">
    <name type="scientific">Liparis tanakae</name>
    <name type="common">Tanaka's snailfish</name>
    <dbReference type="NCBI Taxonomy" id="230148"/>
    <lineage>
        <taxon>Eukaryota</taxon>
        <taxon>Metazoa</taxon>
        <taxon>Chordata</taxon>
        <taxon>Craniata</taxon>
        <taxon>Vertebrata</taxon>
        <taxon>Euteleostomi</taxon>
        <taxon>Actinopterygii</taxon>
        <taxon>Neopterygii</taxon>
        <taxon>Teleostei</taxon>
        <taxon>Neoteleostei</taxon>
        <taxon>Acanthomorphata</taxon>
        <taxon>Eupercaria</taxon>
        <taxon>Perciformes</taxon>
        <taxon>Cottioidei</taxon>
        <taxon>Cottales</taxon>
        <taxon>Liparidae</taxon>
        <taxon>Liparis</taxon>
    </lineage>
</organism>
<keyword evidence="1" id="KW-1133">Transmembrane helix</keyword>
<keyword evidence="3" id="KW-1185">Reference proteome</keyword>
<evidence type="ECO:0000313" key="3">
    <source>
        <dbReference type="Proteomes" id="UP000314294"/>
    </source>
</evidence>
<feature type="transmembrane region" description="Helical" evidence="1">
    <location>
        <begin position="31"/>
        <end position="53"/>
    </location>
</feature>
<protein>
    <submittedName>
        <fullName evidence="2">Uncharacterized protein</fullName>
    </submittedName>
</protein>
<dbReference type="AlphaFoldDB" id="A0A4Z2FE84"/>